<name>A0A180G024_PUCT1</name>
<gene>
    <name evidence="1" type="ORF">PTTG_30130</name>
</gene>
<dbReference type="AlphaFoldDB" id="A0A180G024"/>
<dbReference type="VEuPathDB" id="FungiDB:PTTG_30130"/>
<evidence type="ECO:0000313" key="3">
    <source>
        <dbReference type="Proteomes" id="UP000005240"/>
    </source>
</evidence>
<protein>
    <submittedName>
        <fullName evidence="1 2">Uncharacterized protein</fullName>
    </submittedName>
</protein>
<organism evidence="1">
    <name type="scientific">Puccinia triticina (isolate 1-1 / race 1 (BBBD))</name>
    <name type="common">Brown leaf rust fungus</name>
    <dbReference type="NCBI Taxonomy" id="630390"/>
    <lineage>
        <taxon>Eukaryota</taxon>
        <taxon>Fungi</taxon>
        <taxon>Dikarya</taxon>
        <taxon>Basidiomycota</taxon>
        <taxon>Pucciniomycotina</taxon>
        <taxon>Pucciniomycetes</taxon>
        <taxon>Pucciniales</taxon>
        <taxon>Pucciniaceae</taxon>
        <taxon>Puccinia</taxon>
    </lineage>
</organism>
<accession>A0A180G024</accession>
<evidence type="ECO:0000313" key="1">
    <source>
        <dbReference type="EMBL" id="OAV86021.1"/>
    </source>
</evidence>
<reference evidence="1" key="2">
    <citation type="submission" date="2016-05" db="EMBL/GenBank/DDBJ databases">
        <title>Comparative analysis highlights variable genome content of wheat rusts and divergence of the mating loci.</title>
        <authorList>
            <person name="Cuomo C.A."/>
            <person name="Bakkeren G."/>
            <person name="Szabo L."/>
            <person name="Khalil H."/>
            <person name="Joly D."/>
            <person name="Goldberg J."/>
            <person name="Young S."/>
            <person name="Zeng Q."/>
            <person name="Fellers J."/>
        </authorList>
    </citation>
    <scope>NUCLEOTIDE SEQUENCE [LARGE SCALE GENOMIC DNA]</scope>
    <source>
        <strain evidence="1">1-1 BBBD Race 1</strain>
    </source>
</reference>
<sequence>ISGRVDVQRAWEGEVMITNGSTKKISNKKTTTIEAQENEYLVNVLNEWCVNVGAFEFKYQDMNWLRQTRNGLGVIKPNRNSVEVALKFHALGLTWKMYRISSTMVAQMAIYQSIGNLPPLTAADLESIPHEDSSLLEIMQAFDRLVSRNHRFESAENFNREVAKVIPIPYHLQLDFFPVCDHWVRSSGEREYHVVSQLIEVCQEMAPSMAAHGPLFWQQLERLAVLEDLMPLYEAYQQLCDFFQKGVPFDRLFEYYKLVSKISSSLKSFGDFHGNTHSSISMPRSQATNKDGMVLTEQFEFETPVLKHKANLLMNYAEELHQARSLGLTPEFHPNIRAEKEQIERIDILSANDGIKLSDVVDQLGSDVFRTSLPGVIKHKLSQFAQFIKDEMQELTASTNPASKSAKMREILKEWDPHLSTALKEGVKINESLPEQLIYAVKRFKLSQKPTYEEKLEEYNRLVRLAIIKCENYHIYPSTIFRLHETPIVWQAMLRTTEREFATVDKLNAEILIERLSRTQRIVTNIPLFDRIYYALDEVNASERNTILQSVEERIKKWKTPTEEFKRAMKSEEYETLTRIFTQIRRSWKTKARYEDWRRKLNPTLPSFPSDLVKIIADMFGDSSRQFLMKKLDSRWHHFLDWNVKPYLRRALLYQELRSLTDGGEFLADIFLRLIQEESASQMQIKSRTYGMLYTE</sequence>
<reference evidence="1" key="1">
    <citation type="submission" date="2009-11" db="EMBL/GenBank/DDBJ databases">
        <authorList>
            <consortium name="The Broad Institute Genome Sequencing Platform"/>
            <person name="Ward D."/>
            <person name="Feldgarden M."/>
            <person name="Earl A."/>
            <person name="Young S.K."/>
            <person name="Zeng Q."/>
            <person name="Koehrsen M."/>
            <person name="Alvarado L."/>
            <person name="Berlin A."/>
            <person name="Bochicchio J."/>
            <person name="Borenstein D."/>
            <person name="Chapman S.B."/>
            <person name="Chen Z."/>
            <person name="Engels R."/>
            <person name="Freedman E."/>
            <person name="Gellesch M."/>
            <person name="Goldberg J."/>
            <person name="Griggs A."/>
            <person name="Gujja S."/>
            <person name="Heilman E."/>
            <person name="Heiman D."/>
            <person name="Hepburn T."/>
            <person name="Howarth C."/>
            <person name="Jen D."/>
            <person name="Larson L."/>
            <person name="Lewis B."/>
            <person name="Mehta T."/>
            <person name="Park D."/>
            <person name="Pearson M."/>
            <person name="Roberts A."/>
            <person name="Saif S."/>
            <person name="Shea T."/>
            <person name="Shenoy N."/>
            <person name="Sisk P."/>
            <person name="Stolte C."/>
            <person name="Sykes S."/>
            <person name="Thomson T."/>
            <person name="Walk T."/>
            <person name="White J."/>
            <person name="Yandava C."/>
            <person name="Izard J."/>
            <person name="Baranova O.V."/>
            <person name="Blanton J.M."/>
            <person name="Tanner A.C."/>
            <person name="Dewhirst F.E."/>
            <person name="Haas B."/>
            <person name="Nusbaum C."/>
            <person name="Birren B."/>
        </authorList>
    </citation>
    <scope>NUCLEOTIDE SEQUENCE [LARGE SCALE GENOMIC DNA]</scope>
    <source>
        <strain evidence="1">1-1 BBBD Race 1</strain>
    </source>
</reference>
<reference evidence="2 3" key="3">
    <citation type="journal article" date="2017" name="G3 (Bethesda)">
        <title>Comparative analysis highlights variable genome content of wheat rusts and divergence of the mating loci.</title>
        <authorList>
            <person name="Cuomo C.A."/>
            <person name="Bakkeren G."/>
            <person name="Khalil H.B."/>
            <person name="Panwar V."/>
            <person name="Joly D."/>
            <person name="Linning R."/>
            <person name="Sakthikumar S."/>
            <person name="Song X."/>
            <person name="Adiconis X."/>
            <person name="Fan L."/>
            <person name="Goldberg J.M."/>
            <person name="Levin J.Z."/>
            <person name="Young S."/>
            <person name="Zeng Q."/>
            <person name="Anikster Y."/>
            <person name="Bruce M."/>
            <person name="Wang M."/>
            <person name="Yin C."/>
            <person name="McCallum B."/>
            <person name="Szabo L.J."/>
            <person name="Hulbert S."/>
            <person name="Chen X."/>
            <person name="Fellers J.P."/>
        </authorList>
    </citation>
    <scope>NUCLEOTIDE SEQUENCE</scope>
    <source>
        <strain evidence="3">Isolate 1-1 / race 1 (BBBD)</strain>
        <strain evidence="2">isolate 1-1 / race 1 (BBBD)</strain>
    </source>
</reference>
<dbReference type="OrthoDB" id="2496426at2759"/>
<dbReference type="Proteomes" id="UP000005240">
    <property type="component" value="Unassembled WGS sequence"/>
</dbReference>
<keyword evidence="3" id="KW-1185">Reference proteome</keyword>
<dbReference type="EMBL" id="ADAS02001922">
    <property type="protein sequence ID" value="OAV86021.1"/>
    <property type="molecule type" value="Genomic_DNA"/>
</dbReference>
<reference evidence="2" key="4">
    <citation type="submission" date="2025-05" db="UniProtKB">
        <authorList>
            <consortium name="EnsemblFungi"/>
        </authorList>
    </citation>
    <scope>IDENTIFICATION</scope>
    <source>
        <strain evidence="2">isolate 1-1 / race 1 (BBBD)</strain>
    </source>
</reference>
<proteinExistence type="predicted"/>
<dbReference type="EnsemblFungi" id="PTTG_30130-t43_1">
    <property type="protein sequence ID" value="PTTG_30130-t43_1-p1"/>
    <property type="gene ID" value="PTTG_30130"/>
</dbReference>
<evidence type="ECO:0000313" key="2">
    <source>
        <dbReference type="EnsemblFungi" id="PTTG_30130-t43_1-p1"/>
    </source>
</evidence>
<feature type="non-terminal residue" evidence="1">
    <location>
        <position position="1"/>
    </location>
</feature>